<accession>A0A0C9X024</accession>
<proteinExistence type="predicted"/>
<name>A0A0C9X024_9AGAR</name>
<reference evidence="1 2" key="1">
    <citation type="submission" date="2014-04" db="EMBL/GenBank/DDBJ databases">
        <authorList>
            <consortium name="DOE Joint Genome Institute"/>
            <person name="Kuo A."/>
            <person name="Kohler A."/>
            <person name="Nagy L.G."/>
            <person name="Floudas D."/>
            <person name="Copeland A."/>
            <person name="Barry K.W."/>
            <person name="Cichocki N."/>
            <person name="Veneault-Fourrey C."/>
            <person name="LaButti K."/>
            <person name="Lindquist E.A."/>
            <person name="Lipzen A."/>
            <person name="Lundell T."/>
            <person name="Morin E."/>
            <person name="Murat C."/>
            <person name="Sun H."/>
            <person name="Tunlid A."/>
            <person name="Henrissat B."/>
            <person name="Grigoriev I.V."/>
            <person name="Hibbett D.S."/>
            <person name="Martin F."/>
            <person name="Nordberg H.P."/>
            <person name="Cantor M.N."/>
            <person name="Hua S.X."/>
        </authorList>
    </citation>
    <scope>NUCLEOTIDE SEQUENCE [LARGE SCALE GENOMIC DNA]</scope>
    <source>
        <strain evidence="1 2">LaAM-08-1</strain>
    </source>
</reference>
<dbReference type="HOGENOM" id="CLU_2441219_0_0_1"/>
<evidence type="ECO:0000313" key="2">
    <source>
        <dbReference type="Proteomes" id="UP000054477"/>
    </source>
</evidence>
<gene>
    <name evidence="1" type="ORF">K443DRAFT_514719</name>
</gene>
<keyword evidence="2" id="KW-1185">Reference proteome</keyword>
<dbReference type="Proteomes" id="UP000054477">
    <property type="component" value="Unassembled WGS sequence"/>
</dbReference>
<dbReference type="AlphaFoldDB" id="A0A0C9X024"/>
<dbReference type="EMBL" id="KN839085">
    <property type="protein sequence ID" value="KIJ90916.1"/>
    <property type="molecule type" value="Genomic_DNA"/>
</dbReference>
<sequence length="90" mass="9684">MTAETAAVHNRRNTAPEFPMYECPRCDMCSEPQGCRTEPISVSSACSAHTFSKGRSDGQDNTAFAIDGVEQQDTHTVEISVGGSPDKNMS</sequence>
<evidence type="ECO:0000313" key="1">
    <source>
        <dbReference type="EMBL" id="KIJ90916.1"/>
    </source>
</evidence>
<reference evidence="2" key="2">
    <citation type="submission" date="2015-01" db="EMBL/GenBank/DDBJ databases">
        <title>Evolutionary Origins and Diversification of the Mycorrhizal Mutualists.</title>
        <authorList>
            <consortium name="DOE Joint Genome Institute"/>
            <consortium name="Mycorrhizal Genomics Consortium"/>
            <person name="Kohler A."/>
            <person name="Kuo A."/>
            <person name="Nagy L.G."/>
            <person name="Floudas D."/>
            <person name="Copeland A."/>
            <person name="Barry K.W."/>
            <person name="Cichocki N."/>
            <person name="Veneault-Fourrey C."/>
            <person name="LaButti K."/>
            <person name="Lindquist E.A."/>
            <person name="Lipzen A."/>
            <person name="Lundell T."/>
            <person name="Morin E."/>
            <person name="Murat C."/>
            <person name="Riley R."/>
            <person name="Ohm R."/>
            <person name="Sun H."/>
            <person name="Tunlid A."/>
            <person name="Henrissat B."/>
            <person name="Grigoriev I.V."/>
            <person name="Hibbett D.S."/>
            <person name="Martin F."/>
        </authorList>
    </citation>
    <scope>NUCLEOTIDE SEQUENCE [LARGE SCALE GENOMIC DNA]</scope>
    <source>
        <strain evidence="2">LaAM-08-1</strain>
    </source>
</reference>
<protein>
    <submittedName>
        <fullName evidence="1">Uncharacterized protein</fullName>
    </submittedName>
</protein>
<organism evidence="1 2">
    <name type="scientific">Laccaria amethystina LaAM-08-1</name>
    <dbReference type="NCBI Taxonomy" id="1095629"/>
    <lineage>
        <taxon>Eukaryota</taxon>
        <taxon>Fungi</taxon>
        <taxon>Dikarya</taxon>
        <taxon>Basidiomycota</taxon>
        <taxon>Agaricomycotina</taxon>
        <taxon>Agaricomycetes</taxon>
        <taxon>Agaricomycetidae</taxon>
        <taxon>Agaricales</taxon>
        <taxon>Agaricineae</taxon>
        <taxon>Hydnangiaceae</taxon>
        <taxon>Laccaria</taxon>
    </lineage>
</organism>